<dbReference type="GO" id="GO:0030864">
    <property type="term" value="C:cortical actin cytoskeleton"/>
    <property type="evidence" value="ECO:0007669"/>
    <property type="project" value="TreeGrafter"/>
</dbReference>
<evidence type="ECO:0000313" key="10">
    <source>
        <dbReference type="EMBL" id="AGM32389.1"/>
    </source>
</evidence>
<name>R4UJZ7_COPFO</name>
<sequence>MSDASDPAILEAYNDVRNDKTDTDWLAVTYADDSKKKWKLVGKGTGGLEELKGILTEDFRGYGYLRVITGDELSKRAKFVFIRYIGEKVKFLDRATLGVHQADVEKVISEKSINIEASTHGELIYGDIEKRVKIAGGANYGVGK</sequence>
<organism evidence="10">
    <name type="scientific">Coptotermes formosanus</name>
    <name type="common">Formosan subterranean termite</name>
    <dbReference type="NCBI Taxonomy" id="36987"/>
    <lineage>
        <taxon>Eukaryota</taxon>
        <taxon>Metazoa</taxon>
        <taxon>Ecdysozoa</taxon>
        <taxon>Arthropoda</taxon>
        <taxon>Hexapoda</taxon>
        <taxon>Insecta</taxon>
        <taxon>Pterygota</taxon>
        <taxon>Neoptera</taxon>
        <taxon>Polyneoptera</taxon>
        <taxon>Dictyoptera</taxon>
        <taxon>Blattodea</taxon>
        <taxon>Blattoidea</taxon>
        <taxon>Termitoidae</taxon>
        <taxon>Rhinotermitidae</taxon>
        <taxon>Coptotermes</taxon>
    </lineage>
</organism>
<dbReference type="GO" id="GO:0005884">
    <property type="term" value="C:actin filament"/>
    <property type="evidence" value="ECO:0007669"/>
    <property type="project" value="TreeGrafter"/>
</dbReference>
<comment type="similarity">
    <text evidence="5">Belongs to the actin-binding proteins ADF family. Coactosin subfamily.</text>
</comment>
<dbReference type="InterPro" id="IPR029006">
    <property type="entry name" value="ADF-H/Gelsolin-like_dom_sf"/>
</dbReference>
<dbReference type="PANTHER" id="PTHR10829:SF25">
    <property type="entry name" value="DREBRIN-LIKE PROTEIN"/>
    <property type="match status" value="1"/>
</dbReference>
<evidence type="ECO:0000256" key="1">
    <source>
        <dbReference type="ARBA" id="ARBA00004245"/>
    </source>
</evidence>
<evidence type="ECO:0000256" key="3">
    <source>
        <dbReference type="ARBA" id="ARBA00023203"/>
    </source>
</evidence>
<evidence type="ECO:0000256" key="5">
    <source>
        <dbReference type="ARBA" id="ARBA00038052"/>
    </source>
</evidence>
<evidence type="ECO:0000256" key="2">
    <source>
        <dbReference type="ARBA" id="ARBA00022490"/>
    </source>
</evidence>
<evidence type="ECO:0000256" key="6">
    <source>
        <dbReference type="ARBA" id="ARBA00058385"/>
    </source>
</evidence>
<keyword evidence="2" id="KW-0963">Cytoplasm</keyword>
<comment type="subcellular location">
    <subcellularLocation>
        <location evidence="1">Cytoplasm</location>
        <location evidence="1">Cytoskeleton</location>
    </subcellularLocation>
</comment>
<proteinExistence type="evidence at transcript level"/>
<keyword evidence="3" id="KW-0009">Actin-binding</keyword>
<dbReference type="SMART" id="SM00102">
    <property type="entry name" value="ADF"/>
    <property type="match status" value="1"/>
</dbReference>
<evidence type="ECO:0000256" key="8">
    <source>
        <dbReference type="ARBA" id="ARBA00068121"/>
    </source>
</evidence>
<evidence type="ECO:0000256" key="7">
    <source>
        <dbReference type="ARBA" id="ARBA00062335"/>
    </source>
</evidence>
<dbReference type="InterPro" id="IPR002108">
    <property type="entry name" value="ADF-H"/>
</dbReference>
<dbReference type="GO" id="GO:0030833">
    <property type="term" value="P:regulation of actin filament polymerization"/>
    <property type="evidence" value="ECO:0007669"/>
    <property type="project" value="TreeGrafter"/>
</dbReference>
<dbReference type="FunFam" id="3.40.20.10:FF:000018">
    <property type="entry name" value="Coactosin-like 1"/>
    <property type="match status" value="1"/>
</dbReference>
<dbReference type="Gene3D" id="3.40.20.10">
    <property type="entry name" value="Severin"/>
    <property type="match status" value="1"/>
</dbReference>
<comment type="function">
    <text evidence="6">Binds to F-actin in a calcium-independent manner. Has no direct effect on actin depolymerization. Acts as a chaperone for ALOX5 (5LO), influencing both its stability and activity in leukotrienes synthesis.</text>
</comment>
<dbReference type="Pfam" id="PF00241">
    <property type="entry name" value="Cofilin_ADF"/>
    <property type="match status" value="1"/>
</dbReference>
<feature type="domain" description="ADF-H" evidence="9">
    <location>
        <begin position="1"/>
        <end position="133"/>
    </location>
</feature>
<dbReference type="AlphaFoldDB" id="R4UJZ7"/>
<accession>R4UJZ7</accession>
<keyword evidence="4" id="KW-0206">Cytoskeleton</keyword>
<protein>
    <recommendedName>
        <fullName evidence="8">Coactosin-like protein</fullName>
    </recommendedName>
</protein>
<dbReference type="PANTHER" id="PTHR10829">
    <property type="entry name" value="CORTACTIN AND DREBRIN"/>
    <property type="match status" value="1"/>
</dbReference>
<dbReference type="CDD" id="cd11282">
    <property type="entry name" value="ADF_coactosin_like"/>
    <property type="match status" value="1"/>
</dbReference>
<evidence type="ECO:0000259" key="9">
    <source>
        <dbReference type="PROSITE" id="PS51263"/>
    </source>
</evidence>
<dbReference type="EMBL" id="KC571890">
    <property type="protein sequence ID" value="AGM32389.1"/>
    <property type="molecule type" value="mRNA"/>
</dbReference>
<dbReference type="PROSITE" id="PS51263">
    <property type="entry name" value="ADF_H"/>
    <property type="match status" value="1"/>
</dbReference>
<dbReference type="SUPFAM" id="SSF55753">
    <property type="entry name" value="Actin depolymerizing proteins"/>
    <property type="match status" value="1"/>
</dbReference>
<dbReference type="GO" id="GO:0051015">
    <property type="term" value="F:actin filament binding"/>
    <property type="evidence" value="ECO:0007669"/>
    <property type="project" value="TreeGrafter"/>
</dbReference>
<evidence type="ECO:0000256" key="4">
    <source>
        <dbReference type="ARBA" id="ARBA00023212"/>
    </source>
</evidence>
<comment type="subunit">
    <text evidence="7">Interacts with 5-lipoxygenase (ALOX5/5LO) in a calcium-independent manner. Binds to F-actin with a stoichiometry of 1:2.</text>
</comment>
<reference evidence="10" key="1">
    <citation type="submission" date="2013-02" db="EMBL/GenBank/DDBJ databases">
        <title>Immune-Related transcriptome of Coptotermes formosanus Shiraki workers: the defense mechanism.</title>
        <authorList>
            <person name="Hussain A."/>
            <person name="Li Y.F."/>
            <person name="Cheng Y."/>
            <person name="Liu Y."/>
            <person name="Chen C.C."/>
            <person name="Wen S.Y."/>
        </authorList>
    </citation>
    <scope>NUCLEOTIDE SEQUENCE</scope>
</reference>